<evidence type="ECO:0000256" key="1">
    <source>
        <dbReference type="ARBA" id="ARBA00004141"/>
    </source>
</evidence>
<comment type="subcellular location">
    <subcellularLocation>
        <location evidence="1">Membrane</location>
        <topology evidence="1">Multi-pass membrane protein</topology>
    </subcellularLocation>
</comment>
<dbReference type="Pfam" id="PF20684">
    <property type="entry name" value="Fung_rhodopsin"/>
    <property type="match status" value="1"/>
</dbReference>
<evidence type="ECO:0000313" key="8">
    <source>
        <dbReference type="EMBL" id="KAK5289434.1"/>
    </source>
</evidence>
<feature type="domain" description="Rhodopsin" evidence="7">
    <location>
        <begin position="20"/>
        <end position="188"/>
    </location>
</feature>
<evidence type="ECO:0000256" key="6">
    <source>
        <dbReference type="SAM" id="Phobius"/>
    </source>
</evidence>
<comment type="similarity">
    <text evidence="5">Belongs to the SAT4 family.</text>
</comment>
<keyword evidence="4 6" id="KW-0472">Membrane</keyword>
<gene>
    <name evidence="8" type="ORF">LTR16_002971</name>
</gene>
<keyword evidence="2 6" id="KW-0812">Transmembrane</keyword>
<evidence type="ECO:0000259" key="7">
    <source>
        <dbReference type="Pfam" id="PF20684"/>
    </source>
</evidence>
<keyword evidence="3 6" id="KW-1133">Transmembrane helix</keyword>
<dbReference type="InterPro" id="IPR049326">
    <property type="entry name" value="Rhodopsin_dom_fungi"/>
</dbReference>
<dbReference type="Proteomes" id="UP001357485">
    <property type="component" value="Unassembled WGS sequence"/>
</dbReference>
<feature type="non-terminal residue" evidence="8">
    <location>
        <position position="204"/>
    </location>
</feature>
<keyword evidence="9" id="KW-1185">Reference proteome</keyword>
<feature type="transmembrane region" description="Helical" evidence="6">
    <location>
        <begin position="131"/>
        <end position="149"/>
    </location>
</feature>
<reference evidence="8 9" key="1">
    <citation type="submission" date="2023-08" db="EMBL/GenBank/DDBJ databases">
        <title>Black Yeasts Isolated from many extreme environments.</title>
        <authorList>
            <person name="Coleine C."/>
            <person name="Stajich J.E."/>
            <person name="Selbmann L."/>
        </authorList>
    </citation>
    <scope>NUCLEOTIDE SEQUENCE [LARGE SCALE GENOMIC DNA]</scope>
    <source>
        <strain evidence="8 9">CCFEE 536</strain>
    </source>
</reference>
<comment type="caution">
    <text evidence="8">The sequence shown here is derived from an EMBL/GenBank/DDBJ whole genome shotgun (WGS) entry which is preliminary data.</text>
</comment>
<feature type="transmembrane region" description="Helical" evidence="6">
    <location>
        <begin position="16"/>
        <end position="39"/>
    </location>
</feature>
<dbReference type="InterPro" id="IPR052337">
    <property type="entry name" value="SAT4-like"/>
</dbReference>
<dbReference type="EMBL" id="JAVRRA010000271">
    <property type="protein sequence ID" value="KAK5289434.1"/>
    <property type="molecule type" value="Genomic_DNA"/>
</dbReference>
<dbReference type="PANTHER" id="PTHR33048">
    <property type="entry name" value="PTH11-LIKE INTEGRAL MEMBRANE PROTEIN (AFU_ORTHOLOGUE AFUA_5G11245)"/>
    <property type="match status" value="1"/>
</dbReference>
<evidence type="ECO:0000256" key="2">
    <source>
        <dbReference type="ARBA" id="ARBA00022692"/>
    </source>
</evidence>
<organism evidence="8 9">
    <name type="scientific">Cryomyces antarcticus</name>
    <dbReference type="NCBI Taxonomy" id="329879"/>
    <lineage>
        <taxon>Eukaryota</taxon>
        <taxon>Fungi</taxon>
        <taxon>Dikarya</taxon>
        <taxon>Ascomycota</taxon>
        <taxon>Pezizomycotina</taxon>
        <taxon>Dothideomycetes</taxon>
        <taxon>Dothideomycetes incertae sedis</taxon>
        <taxon>Cryomyces</taxon>
    </lineage>
</organism>
<feature type="transmembrane region" description="Helical" evidence="6">
    <location>
        <begin position="99"/>
        <end position="119"/>
    </location>
</feature>
<evidence type="ECO:0000256" key="5">
    <source>
        <dbReference type="ARBA" id="ARBA00038359"/>
    </source>
</evidence>
<evidence type="ECO:0000256" key="3">
    <source>
        <dbReference type="ARBA" id="ARBA00022989"/>
    </source>
</evidence>
<feature type="transmembrane region" description="Helical" evidence="6">
    <location>
        <begin position="169"/>
        <end position="191"/>
    </location>
</feature>
<dbReference type="PANTHER" id="PTHR33048:SF110">
    <property type="entry name" value="UBID FAMILY DECARBOXYLASE"/>
    <property type="match status" value="1"/>
</dbReference>
<feature type="transmembrane region" description="Helical" evidence="6">
    <location>
        <begin position="51"/>
        <end position="74"/>
    </location>
</feature>
<evidence type="ECO:0000313" key="9">
    <source>
        <dbReference type="Proteomes" id="UP001357485"/>
    </source>
</evidence>
<name>A0ABR0M7G9_9PEZI</name>
<evidence type="ECO:0000256" key="4">
    <source>
        <dbReference type="ARBA" id="ARBA00023136"/>
    </source>
</evidence>
<protein>
    <recommendedName>
        <fullName evidence="7">Rhodopsin domain-containing protein</fullName>
    </recommendedName>
</protein>
<accession>A0ABR0M7G9</accession>
<sequence>MADPEEVKSRILGSKIVIGLEIAMMASTWGVKACLLILYYRMTQNLKEQRWVIGIAVYCVLGYVTIEICYFAVWCRPFSQYWAMPVQDPQCATYVHYDYMQAVFNISSDAMMLAIPIPLIWKAQVPLRRKVVLLGVFSLGVLIIIAAILNKYNNLASPWTTTYQAWYMIEASIAIYVANIMCWWPLVRFLFGVKAFNAKTTAPD</sequence>
<proteinExistence type="inferred from homology"/>